<evidence type="ECO:0000313" key="25">
    <source>
        <dbReference type="Proteomes" id="UP001360424"/>
    </source>
</evidence>
<evidence type="ECO:0000256" key="14">
    <source>
        <dbReference type="ARBA" id="ARBA00030048"/>
    </source>
</evidence>
<evidence type="ECO:0000259" key="23">
    <source>
        <dbReference type="Pfam" id="PF08245"/>
    </source>
</evidence>
<dbReference type="GO" id="GO:0016874">
    <property type="term" value="F:ligase activity"/>
    <property type="evidence" value="ECO:0007669"/>
    <property type="project" value="UniProtKB-KW"/>
</dbReference>
<comment type="catalytic activity">
    <reaction evidence="17">
        <text>(6S)-5,6,7,8-tetrahydrofolyl-(gamma-L-Glu)(n) + L-glutamate + ATP = (6S)-5,6,7,8-tetrahydrofolyl-(gamma-L-Glu)(n+1) + ADP + phosphate + H(+)</text>
        <dbReference type="Rhea" id="RHEA:10580"/>
        <dbReference type="Rhea" id="RHEA-COMP:14738"/>
        <dbReference type="Rhea" id="RHEA-COMP:14740"/>
        <dbReference type="ChEBI" id="CHEBI:15378"/>
        <dbReference type="ChEBI" id="CHEBI:29985"/>
        <dbReference type="ChEBI" id="CHEBI:30616"/>
        <dbReference type="ChEBI" id="CHEBI:43474"/>
        <dbReference type="ChEBI" id="CHEBI:141005"/>
        <dbReference type="ChEBI" id="CHEBI:456216"/>
        <dbReference type="EC" id="6.3.2.17"/>
    </reaction>
</comment>
<protein>
    <recommendedName>
        <fullName evidence="7">Dihydrofolate synthase/folylpolyglutamate synthase</fullName>
        <ecNumber evidence="5">6.3.2.12</ecNumber>
        <ecNumber evidence="6">6.3.2.17</ecNumber>
    </recommendedName>
    <alternativeName>
        <fullName evidence="16">Folylpoly-gamma-glutamate synthetase-dihydrofolate synthetase</fullName>
    </alternativeName>
    <alternativeName>
        <fullName evidence="14">Folylpolyglutamate synthetase</fullName>
    </alternativeName>
    <alternativeName>
        <fullName evidence="15">Tetrahydrofolylpolyglutamate synthase</fullName>
    </alternativeName>
</protein>
<evidence type="ECO:0000256" key="7">
    <source>
        <dbReference type="ARBA" id="ARBA00019357"/>
    </source>
</evidence>
<keyword evidence="12" id="KW-0460">Magnesium</keyword>
<dbReference type="Pfam" id="PF08245">
    <property type="entry name" value="Mur_ligase_M"/>
    <property type="match status" value="1"/>
</dbReference>
<dbReference type="PANTHER" id="PTHR11136:SF0">
    <property type="entry name" value="DIHYDROFOLATE SYNTHETASE-RELATED"/>
    <property type="match status" value="1"/>
</dbReference>
<dbReference type="RefSeq" id="WP_338521550.1">
    <property type="nucleotide sequence ID" value="NZ_CP135136.1"/>
</dbReference>
<evidence type="ECO:0000256" key="9">
    <source>
        <dbReference type="ARBA" id="ARBA00022723"/>
    </source>
</evidence>
<dbReference type="NCBIfam" id="TIGR01499">
    <property type="entry name" value="folC"/>
    <property type="match status" value="1"/>
</dbReference>
<evidence type="ECO:0000256" key="16">
    <source>
        <dbReference type="ARBA" id="ARBA00032510"/>
    </source>
</evidence>
<dbReference type="PANTHER" id="PTHR11136">
    <property type="entry name" value="FOLYLPOLYGLUTAMATE SYNTHASE-RELATED"/>
    <property type="match status" value="1"/>
</dbReference>
<dbReference type="EMBL" id="CP135136">
    <property type="protein sequence ID" value="WWR12009.1"/>
    <property type="molecule type" value="Genomic_DNA"/>
</dbReference>
<dbReference type="PIRSF" id="PIRSF001563">
    <property type="entry name" value="Folylpolyglu_synth"/>
    <property type="match status" value="1"/>
</dbReference>
<keyword evidence="25" id="KW-1185">Reference proteome</keyword>
<dbReference type="EC" id="6.3.2.12" evidence="5"/>
<organism evidence="24 25">
    <name type="scientific">Candidatus Legionella polyplacis</name>
    <dbReference type="NCBI Taxonomy" id="2005262"/>
    <lineage>
        <taxon>Bacteria</taxon>
        <taxon>Pseudomonadati</taxon>
        <taxon>Pseudomonadota</taxon>
        <taxon>Gammaproteobacteria</taxon>
        <taxon>Legionellales</taxon>
        <taxon>Legionellaceae</taxon>
        <taxon>Legionella</taxon>
    </lineage>
</organism>
<evidence type="ECO:0000256" key="6">
    <source>
        <dbReference type="ARBA" id="ARBA00013025"/>
    </source>
</evidence>
<keyword evidence="13" id="KW-0289">Folate biosynthesis</keyword>
<dbReference type="Pfam" id="PF02875">
    <property type="entry name" value="Mur_ligase_C"/>
    <property type="match status" value="1"/>
</dbReference>
<sequence>MKDYKKFVLVDWLDKIGFNCHLGIKLGLDKVKLVAEELGLLKNNRKVITISGTNGKGSTVAILESIYISLGYNVGSYTSPHLFKINERIKINNKQISDESLCKAFYAVEEVRDQLKLTSFEMITLAALWYFKKYFLDLIILEVGLGGRLDAVNIIDSDLSIITTVDFDHQNFLGSDRESIAYEKSGILREGKPFIFADNDIPERLLIESMKLNCPTYILGRDYNYFLDKKNFYFSYKQDNFLFPMPFLHKNSVSAAIMASFCLKKYFPVNLNKVSFGIKNTYLPGRLQIIKKHFFILLDVSHNLQSVKYLYSFVDNFYLKNRKCIYTVFSAFKDKDIINMIGVLKEIVDCWYISLLFNERSVSKDQLLDVFDFYCLKFSFHKDPVESFYSACRIAKSGDLIIVFGSFLTVSSVLSILN</sequence>
<evidence type="ECO:0000256" key="4">
    <source>
        <dbReference type="ARBA" id="ARBA00008276"/>
    </source>
</evidence>
<evidence type="ECO:0000256" key="21">
    <source>
        <dbReference type="PIRNR" id="PIRNR001563"/>
    </source>
</evidence>
<evidence type="ECO:0000256" key="15">
    <source>
        <dbReference type="ARBA" id="ARBA00030592"/>
    </source>
</evidence>
<dbReference type="Proteomes" id="UP001360424">
    <property type="component" value="Chromosome"/>
</dbReference>
<comment type="catalytic activity">
    <reaction evidence="20">
        <text>7,8-dihydropteroate + L-glutamate + ATP = 7,8-dihydrofolate + ADP + phosphate + H(+)</text>
        <dbReference type="Rhea" id="RHEA:23584"/>
        <dbReference type="ChEBI" id="CHEBI:15378"/>
        <dbReference type="ChEBI" id="CHEBI:17839"/>
        <dbReference type="ChEBI" id="CHEBI:29985"/>
        <dbReference type="ChEBI" id="CHEBI:30616"/>
        <dbReference type="ChEBI" id="CHEBI:43474"/>
        <dbReference type="ChEBI" id="CHEBI:57451"/>
        <dbReference type="ChEBI" id="CHEBI:456216"/>
        <dbReference type="EC" id="6.3.2.12"/>
    </reaction>
</comment>
<evidence type="ECO:0000256" key="5">
    <source>
        <dbReference type="ARBA" id="ARBA00013023"/>
    </source>
</evidence>
<keyword evidence="10 21" id="KW-0547">Nucleotide-binding</keyword>
<keyword evidence="8 21" id="KW-0436">Ligase</keyword>
<proteinExistence type="inferred from homology"/>
<evidence type="ECO:0000256" key="8">
    <source>
        <dbReference type="ARBA" id="ARBA00022598"/>
    </source>
</evidence>
<dbReference type="InterPro" id="IPR036615">
    <property type="entry name" value="Mur_ligase_C_dom_sf"/>
</dbReference>
<evidence type="ECO:0000256" key="11">
    <source>
        <dbReference type="ARBA" id="ARBA00022840"/>
    </source>
</evidence>
<evidence type="ECO:0000256" key="12">
    <source>
        <dbReference type="ARBA" id="ARBA00022842"/>
    </source>
</evidence>
<comment type="pathway">
    <text evidence="2">Cofactor biosynthesis; tetrahydrofolate biosynthesis; 7,8-dihydrofolate from 2-amino-4-hydroxy-6-hydroxymethyl-7,8-dihydropteridine diphosphate and 4-aminobenzoate: step 2/2.</text>
</comment>
<dbReference type="SUPFAM" id="SSF53623">
    <property type="entry name" value="MurD-like peptide ligases, catalytic domain"/>
    <property type="match status" value="1"/>
</dbReference>
<dbReference type="InterPro" id="IPR004101">
    <property type="entry name" value="Mur_ligase_C"/>
</dbReference>
<reference evidence="24" key="1">
    <citation type="submission" date="2023-09" db="EMBL/GenBank/DDBJ databases">
        <title>Genomes of two closely related lineages of the louse Polyplax serrata with different host specificities.</title>
        <authorList>
            <person name="Martinu J."/>
            <person name="Tarabai H."/>
            <person name="Stefka J."/>
            <person name="Hypsa V."/>
        </authorList>
    </citation>
    <scope>NUCLEOTIDE SEQUENCE [LARGE SCALE GENOMIC DNA]</scope>
    <source>
        <strain evidence="24">HR10_N</strain>
    </source>
</reference>
<dbReference type="Gene3D" id="3.90.190.20">
    <property type="entry name" value="Mur ligase, C-terminal domain"/>
    <property type="match status" value="1"/>
</dbReference>
<gene>
    <name evidence="24" type="ORF">RQL38_02555</name>
</gene>
<dbReference type="InterPro" id="IPR013221">
    <property type="entry name" value="Mur_ligase_cen"/>
</dbReference>
<evidence type="ECO:0000313" key="24">
    <source>
        <dbReference type="EMBL" id="WWR12009.1"/>
    </source>
</evidence>
<evidence type="ECO:0000256" key="18">
    <source>
        <dbReference type="ARBA" id="ARBA00047808"/>
    </source>
</evidence>
<keyword evidence="11 21" id="KW-0067">ATP-binding</keyword>
<dbReference type="InterPro" id="IPR001645">
    <property type="entry name" value="Folylpolyglutamate_synth"/>
</dbReference>
<evidence type="ECO:0000256" key="3">
    <source>
        <dbReference type="ARBA" id="ARBA00005150"/>
    </source>
</evidence>
<comment type="function">
    <text evidence="1">Functions in two distinct reactions of the de novo folate biosynthetic pathway. Catalyzes the addition of a glutamate residue to dihydropteroate (7,8-dihydropteroate or H2Pte) to form dihydrofolate (7,8-dihydrofolate monoglutamate or H2Pte-Glu). Also catalyzes successive additions of L-glutamate to tetrahydrofolate or 10-formyltetrahydrofolate or 5,10-methylenetetrahydrofolate, leading to folylpolyglutamate derivatives.</text>
</comment>
<name>A0ABZ2H1D7_9GAMM</name>
<evidence type="ECO:0000256" key="20">
    <source>
        <dbReference type="ARBA" id="ARBA00049161"/>
    </source>
</evidence>
<evidence type="ECO:0000256" key="19">
    <source>
        <dbReference type="ARBA" id="ARBA00049035"/>
    </source>
</evidence>
<feature type="domain" description="Mur ligase central" evidence="23">
    <location>
        <begin position="50"/>
        <end position="242"/>
    </location>
</feature>
<dbReference type="InterPro" id="IPR036565">
    <property type="entry name" value="Mur-like_cat_sf"/>
</dbReference>
<comment type="pathway">
    <text evidence="3">Cofactor biosynthesis; tetrahydrofolylpolyglutamate biosynthesis.</text>
</comment>
<evidence type="ECO:0000256" key="1">
    <source>
        <dbReference type="ARBA" id="ARBA00002714"/>
    </source>
</evidence>
<comment type="catalytic activity">
    <reaction evidence="18">
        <text>10-formyltetrahydrofolyl-(gamma-L-Glu)(n) + L-glutamate + ATP = 10-formyltetrahydrofolyl-(gamma-L-Glu)(n+1) + ADP + phosphate + H(+)</text>
        <dbReference type="Rhea" id="RHEA:51904"/>
        <dbReference type="Rhea" id="RHEA-COMP:13088"/>
        <dbReference type="Rhea" id="RHEA-COMP:14300"/>
        <dbReference type="ChEBI" id="CHEBI:15378"/>
        <dbReference type="ChEBI" id="CHEBI:29985"/>
        <dbReference type="ChEBI" id="CHEBI:30616"/>
        <dbReference type="ChEBI" id="CHEBI:43474"/>
        <dbReference type="ChEBI" id="CHEBI:134413"/>
        <dbReference type="ChEBI" id="CHEBI:456216"/>
        <dbReference type="EC" id="6.3.2.17"/>
    </reaction>
</comment>
<accession>A0ABZ2H1D7</accession>
<evidence type="ECO:0000256" key="17">
    <source>
        <dbReference type="ARBA" id="ARBA00047493"/>
    </source>
</evidence>
<evidence type="ECO:0000256" key="13">
    <source>
        <dbReference type="ARBA" id="ARBA00022909"/>
    </source>
</evidence>
<dbReference type="EC" id="6.3.2.17" evidence="6"/>
<dbReference type="Gene3D" id="3.40.1190.10">
    <property type="entry name" value="Mur-like, catalytic domain"/>
    <property type="match status" value="1"/>
</dbReference>
<evidence type="ECO:0000259" key="22">
    <source>
        <dbReference type="Pfam" id="PF02875"/>
    </source>
</evidence>
<keyword evidence="9" id="KW-0479">Metal-binding</keyword>
<comment type="similarity">
    <text evidence="4 21">Belongs to the folylpolyglutamate synthase family.</text>
</comment>
<feature type="domain" description="Mur ligase C-terminal" evidence="22">
    <location>
        <begin position="285"/>
        <end position="407"/>
    </location>
</feature>
<comment type="catalytic activity">
    <reaction evidence="19">
        <text>(6R)-5,10-methylenetetrahydrofolyl-(gamma-L-Glu)(n) + L-glutamate + ATP = (6R)-5,10-methylenetetrahydrofolyl-(gamma-L-Glu)(n+1) + ADP + phosphate + H(+)</text>
        <dbReference type="Rhea" id="RHEA:51912"/>
        <dbReference type="Rhea" id="RHEA-COMP:13257"/>
        <dbReference type="Rhea" id="RHEA-COMP:13258"/>
        <dbReference type="ChEBI" id="CHEBI:15378"/>
        <dbReference type="ChEBI" id="CHEBI:29985"/>
        <dbReference type="ChEBI" id="CHEBI:30616"/>
        <dbReference type="ChEBI" id="CHEBI:43474"/>
        <dbReference type="ChEBI" id="CHEBI:136572"/>
        <dbReference type="ChEBI" id="CHEBI:456216"/>
        <dbReference type="EC" id="6.3.2.17"/>
    </reaction>
</comment>
<evidence type="ECO:0000256" key="2">
    <source>
        <dbReference type="ARBA" id="ARBA00004799"/>
    </source>
</evidence>
<evidence type="ECO:0000256" key="10">
    <source>
        <dbReference type="ARBA" id="ARBA00022741"/>
    </source>
</evidence>
<dbReference type="SUPFAM" id="SSF53244">
    <property type="entry name" value="MurD-like peptide ligases, peptide-binding domain"/>
    <property type="match status" value="1"/>
</dbReference>